<dbReference type="PANTHER" id="PTHR43737">
    <property type="entry name" value="BLL7424 PROTEIN"/>
    <property type="match status" value="1"/>
</dbReference>
<reference evidence="1 2" key="1">
    <citation type="submission" date="2019-07" db="EMBL/GenBank/DDBJ databases">
        <title>Whole genome shotgun sequence of Brevifollis gellanilyticus NBRC 108608.</title>
        <authorList>
            <person name="Hosoyama A."/>
            <person name="Uohara A."/>
            <person name="Ohji S."/>
            <person name="Ichikawa N."/>
        </authorList>
    </citation>
    <scope>NUCLEOTIDE SEQUENCE [LARGE SCALE GENOMIC DNA]</scope>
    <source>
        <strain evidence="1 2">NBRC 108608</strain>
    </source>
</reference>
<dbReference type="InterPro" id="IPR006311">
    <property type="entry name" value="TAT_signal"/>
</dbReference>
<dbReference type="EMBL" id="BKAG01000016">
    <property type="protein sequence ID" value="GEP43342.1"/>
    <property type="molecule type" value="Genomic_DNA"/>
</dbReference>
<organism evidence="1 2">
    <name type="scientific">Brevifollis gellanilyticus</name>
    <dbReference type="NCBI Taxonomy" id="748831"/>
    <lineage>
        <taxon>Bacteria</taxon>
        <taxon>Pseudomonadati</taxon>
        <taxon>Verrucomicrobiota</taxon>
        <taxon>Verrucomicrobiia</taxon>
        <taxon>Verrucomicrobiales</taxon>
        <taxon>Verrucomicrobiaceae</taxon>
    </lineage>
</organism>
<dbReference type="RefSeq" id="WP_146850919.1">
    <property type="nucleotide sequence ID" value="NZ_BKAG01000016.1"/>
</dbReference>
<dbReference type="PROSITE" id="PS51318">
    <property type="entry name" value="TAT"/>
    <property type="match status" value="1"/>
</dbReference>
<comment type="caution">
    <text evidence="1">The sequence shown here is derived from an EMBL/GenBank/DDBJ whole genome shotgun (WGS) entry which is preliminary data.</text>
</comment>
<proteinExistence type="predicted"/>
<evidence type="ECO:0000313" key="1">
    <source>
        <dbReference type="EMBL" id="GEP43342.1"/>
    </source>
</evidence>
<keyword evidence="2" id="KW-1185">Reference proteome</keyword>
<evidence type="ECO:0000313" key="2">
    <source>
        <dbReference type="Proteomes" id="UP000321577"/>
    </source>
</evidence>
<dbReference type="AlphaFoldDB" id="A0A512M9D5"/>
<gene>
    <name evidence="1" type="ORF">BGE01nite_26330</name>
</gene>
<evidence type="ECO:0008006" key="3">
    <source>
        <dbReference type="Google" id="ProtNLM"/>
    </source>
</evidence>
<dbReference type="PANTHER" id="PTHR43737:SF1">
    <property type="entry name" value="DUF1501 DOMAIN-CONTAINING PROTEIN"/>
    <property type="match status" value="1"/>
</dbReference>
<accession>A0A512M9D5</accession>
<dbReference type="OrthoDB" id="9779968at2"/>
<dbReference type="InterPro" id="IPR010869">
    <property type="entry name" value="DUF1501"/>
</dbReference>
<sequence length="469" mass="50282">MNAPEMPTLLTRRNFLGGSACSAMSTTCLLNTILTLRHMNAQAADVLAPGTPYKAIVCVFLYGGNDANNEVMPRESSAHAKYAAARSVLTIPQNQILALNTLNDNGLQLGIHPRMTGIRDLYNVGKAALITNVGTLIAPATMNDYRNRTPAIPENLFSHSDQQMQWQTSASTMNAAYNQTGWGARMAEALVGTQQRTSVSMLVSLNGNNFFQVGKTMLPFRPGPGGTPVFRLGQGSSSQDVTRYTAFRNVLNAEYANLMEDAFADLSNKSIIEADTINAALAGTSNFPTIPNSGLGEQLRTVAKMIQAQGPLGITRQIFFVATGGFDTHGPQLDDHANLLGGVSAAMKGFQDGLETIGMGNSVTSFTASDFNRTYDSNGRGSDHGWGSHHIVMGGDLVGQKVYGSFPDPDINLAGHPLNTGRGNWIPTTSVDQYAATMAKWFGLSDSQIRDVFPNIINFDADLGFMKPA</sequence>
<protein>
    <recommendedName>
        <fullName evidence="3">Tat pathway signal protein</fullName>
    </recommendedName>
</protein>
<name>A0A512M9D5_9BACT</name>
<dbReference type="Pfam" id="PF07394">
    <property type="entry name" value="DUF1501"/>
    <property type="match status" value="1"/>
</dbReference>
<dbReference type="Proteomes" id="UP000321577">
    <property type="component" value="Unassembled WGS sequence"/>
</dbReference>